<feature type="transmembrane region" description="Helical" evidence="1">
    <location>
        <begin position="73"/>
        <end position="99"/>
    </location>
</feature>
<reference evidence="2 3" key="1">
    <citation type="submission" date="2019-06" db="EMBL/GenBank/DDBJ databases">
        <title>Mycoplasma falconis type strain whole genome sequence.</title>
        <authorList>
            <person name="Spergser J."/>
        </authorList>
    </citation>
    <scope>NUCLEOTIDE SEQUENCE [LARGE SCALE GENOMIC DNA]</scope>
    <source>
        <strain evidence="2 3">ATCC 51372</strain>
    </source>
</reference>
<evidence type="ECO:0000256" key="1">
    <source>
        <dbReference type="SAM" id="Phobius"/>
    </source>
</evidence>
<dbReference type="RefSeq" id="WP_140781076.1">
    <property type="nucleotide sequence ID" value="NZ_VFSS01000001.1"/>
</dbReference>
<keyword evidence="3" id="KW-1185">Reference proteome</keyword>
<comment type="caution">
    <text evidence="2">The sequence shown here is derived from an EMBL/GenBank/DDBJ whole genome shotgun (WGS) entry which is preliminary data.</text>
</comment>
<gene>
    <name evidence="2" type="ORF">FJO69_00655</name>
</gene>
<keyword evidence="1" id="KW-1133">Transmembrane helix</keyword>
<dbReference type="Proteomes" id="UP000319776">
    <property type="component" value="Unassembled WGS sequence"/>
</dbReference>
<organism evidence="2 3">
    <name type="scientific">[Mycoplasma] falconis</name>
    <dbReference type="NCBI Taxonomy" id="92403"/>
    <lineage>
        <taxon>Bacteria</taxon>
        <taxon>Bacillati</taxon>
        <taxon>Mycoplasmatota</taxon>
        <taxon>Mycoplasmoidales</taxon>
        <taxon>Metamycoplasmataceae</taxon>
        <taxon>Metamycoplasma</taxon>
    </lineage>
</organism>
<protein>
    <submittedName>
        <fullName evidence="2">Uncharacterized protein</fullName>
    </submittedName>
</protein>
<evidence type="ECO:0000313" key="2">
    <source>
        <dbReference type="EMBL" id="TPE58103.1"/>
    </source>
</evidence>
<feature type="transmembrane region" description="Helical" evidence="1">
    <location>
        <begin position="119"/>
        <end position="141"/>
    </location>
</feature>
<feature type="transmembrane region" description="Helical" evidence="1">
    <location>
        <begin position="12"/>
        <end position="32"/>
    </location>
</feature>
<evidence type="ECO:0000313" key="3">
    <source>
        <dbReference type="Proteomes" id="UP000319776"/>
    </source>
</evidence>
<keyword evidence="1" id="KW-0812">Transmembrane</keyword>
<keyword evidence="1" id="KW-0472">Membrane</keyword>
<sequence length="150" mass="17311">MKDIIRKNQKIWVVFIALNFAALMMYTAFAYLRYDLVLGDLVGIISFALLIGFVLLCFKLFAKPQANKKKSRLNTFFIILIFLVLLIINLGIFALFFYINKLYNRSYPSSNIAFEPFNFLAVMTPYVILSLMSIVIAFANIKKAKRSLQK</sequence>
<dbReference type="OrthoDB" id="399319at2"/>
<proteinExistence type="predicted"/>
<name>A0A501XCL2_9BACT</name>
<dbReference type="EMBL" id="VFSS01000001">
    <property type="protein sequence ID" value="TPE58103.1"/>
    <property type="molecule type" value="Genomic_DNA"/>
</dbReference>
<accession>A0A501XCL2</accession>
<dbReference type="AlphaFoldDB" id="A0A501XCL2"/>
<feature type="transmembrane region" description="Helical" evidence="1">
    <location>
        <begin position="38"/>
        <end position="61"/>
    </location>
</feature>